<comment type="pathway">
    <text evidence="11">Carbohydrate degradation; glycolysis; D-glyceraldehyde 3-phosphate and glycerone phosphate from D-glucose: step 3/4.</text>
</comment>
<dbReference type="FunFam" id="3.40.50.450:FF:000002">
    <property type="entry name" value="ATP-dependent 6-phosphofructokinase"/>
    <property type="match status" value="1"/>
</dbReference>
<dbReference type="InterPro" id="IPR012004">
    <property type="entry name" value="PyroP-dep_PFK_TP0108"/>
</dbReference>
<dbReference type="NCBIfam" id="NF005301">
    <property type="entry name" value="PRK06830.1"/>
    <property type="match status" value="1"/>
</dbReference>
<dbReference type="EMBL" id="HBGH01015760">
    <property type="protein sequence ID" value="CAD9236660.1"/>
    <property type="molecule type" value="Transcribed_RNA"/>
</dbReference>
<dbReference type="AlphaFoldDB" id="A0A7S1XGL7"/>
<evidence type="ECO:0000256" key="5">
    <source>
        <dbReference type="ARBA" id="ARBA00022741"/>
    </source>
</evidence>
<evidence type="ECO:0000256" key="2">
    <source>
        <dbReference type="ARBA" id="ARBA00002659"/>
    </source>
</evidence>
<keyword evidence="11" id="KW-0963">Cytoplasm</keyword>
<comment type="activity regulation">
    <text evidence="11">Allosterically activated by AMP.</text>
</comment>
<evidence type="ECO:0000259" key="12">
    <source>
        <dbReference type="Pfam" id="PF00365"/>
    </source>
</evidence>
<feature type="binding site" evidence="11">
    <location>
        <position position="386"/>
    </location>
    <ligand>
        <name>substrate</name>
    </ligand>
</feature>
<evidence type="ECO:0000256" key="11">
    <source>
        <dbReference type="HAMAP-Rule" id="MF_03186"/>
    </source>
</evidence>
<name>A0A7S1XGL7_9RHOD</name>
<dbReference type="InterPro" id="IPR035966">
    <property type="entry name" value="PKF_sf"/>
</dbReference>
<accession>A0A7S1XGL7</accession>
<dbReference type="EC" id="2.7.1.11" evidence="11"/>
<dbReference type="PIRSF" id="PIRSF000534">
    <property type="entry name" value="PPi_PFK_TP0108"/>
    <property type="match status" value="1"/>
</dbReference>
<protein>
    <recommendedName>
        <fullName evidence="11">ATP-dependent 6-phosphofructokinase</fullName>
        <shortName evidence="11">ATP-PFK</shortName>
        <shortName evidence="11">Phosphofructokinase</shortName>
        <ecNumber evidence="11">2.7.1.11</ecNumber>
    </recommendedName>
    <alternativeName>
        <fullName evidence="11">Phosphohexokinase</fullName>
    </alternativeName>
</protein>
<comment type="cofactor">
    <cofactor evidence="1 11">
        <name>Mg(2+)</name>
        <dbReference type="ChEBI" id="CHEBI:18420"/>
    </cofactor>
</comment>
<dbReference type="Gene3D" id="3.40.50.450">
    <property type="match status" value="1"/>
</dbReference>
<proteinExistence type="inferred from homology"/>
<feature type="binding site" evidence="11">
    <location>
        <begin position="285"/>
        <end position="287"/>
    </location>
    <ligand>
        <name>substrate</name>
    </ligand>
</feature>
<dbReference type="PRINTS" id="PR00476">
    <property type="entry name" value="PHFRCTKINASE"/>
</dbReference>
<gene>
    <name evidence="13" type="ORF">CCAE0312_LOCUS8757</name>
</gene>
<evidence type="ECO:0000256" key="3">
    <source>
        <dbReference type="ARBA" id="ARBA00022679"/>
    </source>
</evidence>
<keyword evidence="9 11" id="KW-0324">Glycolysis</keyword>
<dbReference type="GO" id="GO:0005524">
    <property type="term" value="F:ATP binding"/>
    <property type="evidence" value="ECO:0007669"/>
    <property type="project" value="UniProtKB-KW"/>
</dbReference>
<dbReference type="GO" id="GO:0006002">
    <property type="term" value="P:fructose 6-phosphate metabolic process"/>
    <property type="evidence" value="ECO:0007669"/>
    <property type="project" value="InterPro"/>
</dbReference>
<dbReference type="GO" id="GO:0005737">
    <property type="term" value="C:cytoplasm"/>
    <property type="evidence" value="ECO:0007669"/>
    <property type="project" value="UniProtKB-SubCell"/>
</dbReference>
<keyword evidence="6 11" id="KW-0418">Kinase</keyword>
<organism evidence="13">
    <name type="scientific">Compsopogon caeruleus</name>
    <dbReference type="NCBI Taxonomy" id="31354"/>
    <lineage>
        <taxon>Eukaryota</taxon>
        <taxon>Rhodophyta</taxon>
        <taxon>Compsopogonophyceae</taxon>
        <taxon>Compsopogonales</taxon>
        <taxon>Compsopogonaceae</taxon>
        <taxon>Compsopogon</taxon>
    </lineage>
</organism>
<keyword evidence="11" id="KW-0021">Allosteric enzyme</keyword>
<keyword evidence="3 11" id="KW-0808">Transferase</keyword>
<keyword evidence="4 11" id="KW-0479">Metal-binding</keyword>
<dbReference type="SUPFAM" id="SSF53784">
    <property type="entry name" value="Phosphofructokinase"/>
    <property type="match status" value="1"/>
</dbReference>
<dbReference type="HAMAP" id="MF_01981">
    <property type="entry name" value="Phosphofructokinase_II_X"/>
    <property type="match status" value="1"/>
</dbReference>
<feature type="binding site" evidence="11">
    <location>
        <position position="257"/>
    </location>
    <ligand>
        <name>Mg(2+)</name>
        <dbReference type="ChEBI" id="CHEBI:18420"/>
        <note>catalytic</note>
    </ligand>
</feature>
<comment type="catalytic activity">
    <reaction evidence="10 11">
        <text>beta-D-fructose 6-phosphate + ATP = beta-D-fructose 1,6-bisphosphate + ADP + H(+)</text>
        <dbReference type="Rhea" id="RHEA:16109"/>
        <dbReference type="ChEBI" id="CHEBI:15378"/>
        <dbReference type="ChEBI" id="CHEBI:30616"/>
        <dbReference type="ChEBI" id="CHEBI:32966"/>
        <dbReference type="ChEBI" id="CHEBI:57634"/>
        <dbReference type="ChEBI" id="CHEBI:456216"/>
        <dbReference type="EC" id="2.7.1.11"/>
    </reaction>
</comment>
<dbReference type="InterPro" id="IPR000023">
    <property type="entry name" value="Phosphofructokinase_dom"/>
</dbReference>
<dbReference type="GO" id="GO:0046872">
    <property type="term" value="F:metal ion binding"/>
    <property type="evidence" value="ECO:0007669"/>
    <property type="project" value="UniProtKB-KW"/>
</dbReference>
<evidence type="ECO:0000256" key="7">
    <source>
        <dbReference type="ARBA" id="ARBA00022840"/>
    </source>
</evidence>
<dbReference type="Pfam" id="PF00365">
    <property type="entry name" value="PFK"/>
    <property type="match status" value="1"/>
</dbReference>
<feature type="binding site" evidence="11">
    <location>
        <position position="166"/>
    </location>
    <ligand>
        <name>ATP</name>
        <dbReference type="ChEBI" id="CHEBI:30616"/>
    </ligand>
</feature>
<feature type="domain" description="Phosphofructokinase" evidence="12">
    <location>
        <begin position="159"/>
        <end position="465"/>
    </location>
</feature>
<evidence type="ECO:0000256" key="9">
    <source>
        <dbReference type="ARBA" id="ARBA00023152"/>
    </source>
</evidence>
<comment type="subunit">
    <text evidence="11">Homotetramer.</text>
</comment>
<feature type="active site" description="Proton acceptor" evidence="11">
    <location>
        <position position="287"/>
    </location>
</feature>
<evidence type="ECO:0000256" key="1">
    <source>
        <dbReference type="ARBA" id="ARBA00001946"/>
    </source>
</evidence>
<sequence length="522" mass="56942">MKGGVREVADGSVKGGEVEIGPLLEVAGRMDTVESISLLRSAAGANAQSVHDRPKLVESMDGGSLTGFSKTLVPIASVEDRVGALLPPRMEEWTGIKATFPSPFRTNPAHYSLGASFVPDSETIVVDIIAHRQRETLSREFLRCGPRERIAFHPFVVKAAIVTCGGLCPGLNTVIRELFNTLTQLYGVREVYGIPFGYRGFYATNFSHIKLTEERVDQIHHFGGTILGSSRGGFDLERIIASIEDFGYNQVYVIGGDGTHRGALKLYEETRRRKRKIAVVGIPKTIDNDISLIDKSFGFDTAVEEAQRAINSAKVEAQSGFNGVGLVKLMGRHSGYIAMFSTLASRDVNICLIPEVPFCLDGPAGVFQYLNSVLEKKGHAVIVVAEGAGMDLISEEQPPQISDASGNPKLPDIGLWLKDKINAFFKKQMMEINLKYIDPTYMIRTVPANASDNLYCGLLGQSAVHGAMAGYTGYTVGLINTHFVMIPMEEIANRGRVSVDVTSRMWNRVIATTGQPAFSNHR</sequence>
<evidence type="ECO:0000256" key="8">
    <source>
        <dbReference type="ARBA" id="ARBA00022842"/>
    </source>
</evidence>
<dbReference type="GO" id="GO:0003872">
    <property type="term" value="F:6-phosphofructokinase activity"/>
    <property type="evidence" value="ECO:0007669"/>
    <property type="project" value="UniProtKB-UniRule"/>
</dbReference>
<dbReference type="InterPro" id="IPR050929">
    <property type="entry name" value="PFKA"/>
</dbReference>
<comment type="similarity">
    <text evidence="11">Belongs to the phosphofructokinase type A (PFKA) family. PPi-dependent PFK group II subfamily. Atypical ATP-dependent clade 'X' sub-subfamily.</text>
</comment>
<feature type="binding site" evidence="11">
    <location>
        <begin position="330"/>
        <end position="332"/>
    </location>
    <ligand>
        <name>substrate</name>
    </ligand>
</feature>
<feature type="binding site" evidence="11">
    <location>
        <begin position="231"/>
        <end position="232"/>
    </location>
    <ligand>
        <name>ATP</name>
        <dbReference type="ChEBI" id="CHEBI:30616"/>
    </ligand>
</feature>
<evidence type="ECO:0000256" key="6">
    <source>
        <dbReference type="ARBA" id="ARBA00022777"/>
    </source>
</evidence>
<comment type="function">
    <text evidence="2 11">Catalyzes the phosphorylation of D-fructose 6-phosphate to fructose 1,6-bisphosphate by ATP, the first committing step of glycolysis.</text>
</comment>
<feature type="binding site" evidence="11">
    <location>
        <begin position="441"/>
        <end position="444"/>
    </location>
    <ligand>
        <name>substrate</name>
    </ligand>
</feature>
<keyword evidence="7 11" id="KW-0067">ATP-binding</keyword>
<feature type="binding site" evidence="11">
    <location>
        <begin position="256"/>
        <end position="259"/>
    </location>
    <ligand>
        <name>ATP</name>
        <dbReference type="ChEBI" id="CHEBI:30616"/>
    </ligand>
</feature>
<evidence type="ECO:0000256" key="4">
    <source>
        <dbReference type="ARBA" id="ARBA00022723"/>
    </source>
</evidence>
<dbReference type="InterPro" id="IPR022953">
    <property type="entry name" value="ATP_PFK"/>
</dbReference>
<evidence type="ECO:0000256" key="10">
    <source>
        <dbReference type="ARBA" id="ARBA00048070"/>
    </source>
</evidence>
<keyword evidence="8 11" id="KW-0460">Magnesium</keyword>
<keyword evidence="5 11" id="KW-0547">Nucleotide-binding</keyword>
<dbReference type="PANTHER" id="PTHR45770">
    <property type="entry name" value="ATP-DEPENDENT 6-PHOSPHOFRUCTOKINASE 1"/>
    <property type="match status" value="1"/>
</dbReference>
<reference evidence="13" key="1">
    <citation type="submission" date="2021-01" db="EMBL/GenBank/DDBJ databases">
        <authorList>
            <person name="Corre E."/>
            <person name="Pelletier E."/>
            <person name="Niang G."/>
            <person name="Scheremetjew M."/>
            <person name="Finn R."/>
            <person name="Kale V."/>
            <person name="Holt S."/>
            <person name="Cochrane G."/>
            <person name="Meng A."/>
            <person name="Brown T."/>
            <person name="Cohen L."/>
        </authorList>
    </citation>
    <scope>NUCLEOTIDE SEQUENCE</scope>
    <source>
        <strain evidence="13">SAG 36.94</strain>
    </source>
</reference>
<evidence type="ECO:0000313" key="13">
    <source>
        <dbReference type="EMBL" id="CAD9236660.1"/>
    </source>
</evidence>
<feature type="site" description="Important for substrate specificity; cannot use PPi as phosphoryl donor" evidence="11">
    <location>
        <position position="258"/>
    </location>
</feature>
<comment type="subcellular location">
    <subcellularLocation>
        <location evidence="11">Cytoplasm</location>
    </subcellularLocation>
</comment>
<dbReference type="UniPathway" id="UPA00109">
    <property type="reaction ID" value="UER00182"/>
</dbReference>